<organism evidence="10 11">
    <name type="scientific">Xylanibacter rarus</name>
    <dbReference type="NCBI Taxonomy" id="1676614"/>
    <lineage>
        <taxon>Bacteria</taxon>
        <taxon>Pseudomonadati</taxon>
        <taxon>Bacteroidota</taxon>
        <taxon>Bacteroidia</taxon>
        <taxon>Bacteroidales</taxon>
        <taxon>Prevotellaceae</taxon>
        <taxon>Xylanibacter</taxon>
    </lineage>
</organism>
<evidence type="ECO:0000259" key="9">
    <source>
        <dbReference type="Pfam" id="PF25954"/>
    </source>
</evidence>
<evidence type="ECO:0000256" key="2">
    <source>
        <dbReference type="ARBA" id="ARBA00022692"/>
    </source>
</evidence>
<evidence type="ECO:0000256" key="5">
    <source>
        <dbReference type="SAM" id="Coils"/>
    </source>
</evidence>
<feature type="domain" description="CusB-like beta-barrel" evidence="9">
    <location>
        <begin position="270"/>
        <end position="309"/>
    </location>
</feature>
<keyword evidence="4 7" id="KW-0472">Membrane</keyword>
<evidence type="ECO:0000313" key="11">
    <source>
        <dbReference type="Proteomes" id="UP000036951"/>
    </source>
</evidence>
<dbReference type="Gene3D" id="2.40.30.170">
    <property type="match status" value="1"/>
</dbReference>
<dbReference type="Proteomes" id="UP000036951">
    <property type="component" value="Unassembled WGS sequence"/>
</dbReference>
<evidence type="ECO:0000313" key="10">
    <source>
        <dbReference type="EMBL" id="KOO69217.1"/>
    </source>
</evidence>
<evidence type="ECO:0000256" key="4">
    <source>
        <dbReference type="ARBA" id="ARBA00023136"/>
    </source>
</evidence>
<dbReference type="GO" id="GO:0016020">
    <property type="term" value="C:membrane"/>
    <property type="evidence" value="ECO:0007669"/>
    <property type="project" value="UniProtKB-SubCell"/>
</dbReference>
<dbReference type="OrthoDB" id="9811754at2"/>
<protein>
    <submittedName>
        <fullName evidence="10">Hemolysin D</fullName>
    </submittedName>
</protein>
<dbReference type="EMBL" id="LFQU01000004">
    <property type="protein sequence ID" value="KOO69217.1"/>
    <property type="molecule type" value="Genomic_DNA"/>
</dbReference>
<feature type="region of interest" description="Disordered" evidence="6">
    <location>
        <begin position="1"/>
        <end position="20"/>
    </location>
</feature>
<dbReference type="Pfam" id="PF25917">
    <property type="entry name" value="BSH_RND"/>
    <property type="match status" value="1"/>
</dbReference>
<keyword evidence="3 7" id="KW-1133">Transmembrane helix</keyword>
<evidence type="ECO:0000256" key="1">
    <source>
        <dbReference type="ARBA" id="ARBA00004167"/>
    </source>
</evidence>
<feature type="domain" description="Multidrug resistance protein MdtA-like barrel-sandwich hybrid" evidence="8">
    <location>
        <begin position="72"/>
        <end position="263"/>
    </location>
</feature>
<keyword evidence="5" id="KW-0175">Coiled coil</keyword>
<name>A0A8E1USF9_9BACT</name>
<feature type="coiled-coil region" evidence="5">
    <location>
        <begin position="136"/>
        <end position="229"/>
    </location>
</feature>
<dbReference type="InterPro" id="IPR058792">
    <property type="entry name" value="Beta-barrel_RND_2"/>
</dbReference>
<dbReference type="Pfam" id="PF25954">
    <property type="entry name" value="Beta-barrel_RND_2"/>
    <property type="match status" value="1"/>
</dbReference>
<dbReference type="AlphaFoldDB" id="A0A8E1USF9"/>
<gene>
    <name evidence="10" type="ORF">ACU52_03765</name>
</gene>
<dbReference type="PANTHER" id="PTHR30386:SF26">
    <property type="entry name" value="TRANSPORT PROTEIN COMB"/>
    <property type="match status" value="1"/>
</dbReference>
<dbReference type="InterPro" id="IPR058625">
    <property type="entry name" value="MdtA-like_BSH"/>
</dbReference>
<proteinExistence type="predicted"/>
<dbReference type="PANTHER" id="PTHR30386">
    <property type="entry name" value="MEMBRANE FUSION SUBUNIT OF EMRAB-TOLC MULTIDRUG EFFLUX PUMP"/>
    <property type="match status" value="1"/>
</dbReference>
<dbReference type="RefSeq" id="WP_021856046.1">
    <property type="nucleotide sequence ID" value="NZ_DBFJNZ010000092.1"/>
</dbReference>
<evidence type="ECO:0000259" key="8">
    <source>
        <dbReference type="Pfam" id="PF25917"/>
    </source>
</evidence>
<feature type="compositionally biased region" description="Polar residues" evidence="6">
    <location>
        <begin position="1"/>
        <end position="16"/>
    </location>
</feature>
<comment type="subcellular location">
    <subcellularLocation>
        <location evidence="1">Membrane</location>
        <topology evidence="1">Single-pass membrane protein</topology>
    </subcellularLocation>
</comment>
<feature type="transmembrane region" description="Helical" evidence="7">
    <location>
        <begin position="29"/>
        <end position="51"/>
    </location>
</feature>
<dbReference type="InterPro" id="IPR050739">
    <property type="entry name" value="MFP"/>
</dbReference>
<evidence type="ECO:0000256" key="3">
    <source>
        <dbReference type="ARBA" id="ARBA00022989"/>
    </source>
</evidence>
<dbReference type="Gene3D" id="2.40.50.100">
    <property type="match status" value="1"/>
</dbReference>
<sequence length="365" mass="40410">METQNNNIQQTSTHAQQAKKLRRQRTRQIVASIFGIAILVCGIVKTSMIFLDYNNTETSNDAQIEQYISPVNLRASGYIKQVCFTEHQNVKKGDTLLILDDREYRIRVMEAEAALKDAIAGASVVGQSLQTSEASASVYESSIAEVKIRLAKLEKDRARYKNLLERNAATPIQLEQIETEYEATKKKLDGLISQQKAAKSGVSEVSTRRQSSEAAIERARAALEMARLNLSYTVVVAPCDGKLGRRTVEDGQYVSAGQTLTYIMPDTQKWVIANYKETQIENLHVGQEVVLTVDAMDGREFKGRITAISGATGAKYSLVPTDNSAGNFVKIRQRVPVRIDFTGLSKADNERLAAGMMVVVKAKKQ</sequence>
<dbReference type="SUPFAM" id="SSF111369">
    <property type="entry name" value="HlyD-like secretion proteins"/>
    <property type="match status" value="2"/>
</dbReference>
<comment type="caution">
    <text evidence="10">The sequence shown here is derived from an EMBL/GenBank/DDBJ whole genome shotgun (WGS) entry which is preliminary data.</text>
</comment>
<keyword evidence="11" id="KW-1185">Reference proteome</keyword>
<keyword evidence="2 7" id="KW-0812">Transmembrane</keyword>
<accession>A0A8E1USF9</accession>
<evidence type="ECO:0000256" key="6">
    <source>
        <dbReference type="SAM" id="MobiDB-lite"/>
    </source>
</evidence>
<reference evidence="10 11" key="1">
    <citation type="submission" date="2015-06" db="EMBL/GenBank/DDBJ databases">
        <title>Prevotella sp. 109, sp. nov., a novel member of the family Prevotellaceae isolated from human faeces.</title>
        <authorList>
            <person name="Shkoporov A.N."/>
            <person name="Chaplin A.V."/>
            <person name="Kafarskaia L.I."/>
            <person name="Efimov B.A."/>
        </authorList>
    </citation>
    <scope>NUCLEOTIDE SEQUENCE [LARGE SCALE GENOMIC DNA]</scope>
    <source>
        <strain evidence="10 11">109</strain>
    </source>
</reference>
<evidence type="ECO:0000256" key="7">
    <source>
        <dbReference type="SAM" id="Phobius"/>
    </source>
</evidence>